<keyword evidence="5" id="KW-1185">Reference proteome</keyword>
<keyword evidence="2 3" id="KW-0040">ANK repeat</keyword>
<dbReference type="Proteomes" id="UP000078561">
    <property type="component" value="Unassembled WGS sequence"/>
</dbReference>
<dbReference type="InterPro" id="IPR002110">
    <property type="entry name" value="Ankyrin_rpt"/>
</dbReference>
<reference evidence="4" key="1">
    <citation type="submission" date="2016-04" db="EMBL/GenBank/DDBJ databases">
        <authorList>
            <person name="Evans L.H."/>
            <person name="Alamgir A."/>
            <person name="Owens N."/>
            <person name="Weber N.D."/>
            <person name="Virtaneva K."/>
            <person name="Barbian K."/>
            <person name="Babar A."/>
            <person name="Rosenke K."/>
        </authorList>
    </citation>
    <scope>NUCLEOTIDE SEQUENCE [LARGE SCALE GENOMIC DNA]</scope>
    <source>
        <strain evidence="4">CBS 101.48</strain>
    </source>
</reference>
<dbReference type="SUPFAM" id="SSF48403">
    <property type="entry name" value="Ankyrin repeat"/>
    <property type="match status" value="1"/>
</dbReference>
<dbReference type="PROSITE" id="PS50088">
    <property type="entry name" value="ANK_REPEAT"/>
    <property type="match status" value="2"/>
</dbReference>
<proteinExistence type="predicted"/>
<evidence type="ECO:0000256" key="3">
    <source>
        <dbReference type="PROSITE-ProRule" id="PRU00023"/>
    </source>
</evidence>
<gene>
    <name evidence="4" type="primary">ABSGL_07990.1 scaffold 9429</name>
</gene>
<evidence type="ECO:0000256" key="2">
    <source>
        <dbReference type="ARBA" id="ARBA00023043"/>
    </source>
</evidence>
<keyword evidence="1" id="KW-0677">Repeat</keyword>
<dbReference type="InParanoid" id="A0A163M842"/>
<dbReference type="PANTHER" id="PTHR24198:SF165">
    <property type="entry name" value="ANKYRIN REPEAT-CONTAINING PROTEIN-RELATED"/>
    <property type="match status" value="1"/>
</dbReference>
<feature type="repeat" description="ANK" evidence="3">
    <location>
        <begin position="157"/>
        <end position="189"/>
    </location>
</feature>
<dbReference type="OMA" id="WACIGRS"/>
<feature type="repeat" description="ANK" evidence="3">
    <location>
        <begin position="190"/>
        <end position="212"/>
    </location>
</feature>
<dbReference type="SMART" id="SM00248">
    <property type="entry name" value="ANK"/>
    <property type="match status" value="6"/>
</dbReference>
<dbReference type="PANTHER" id="PTHR24198">
    <property type="entry name" value="ANKYRIN REPEAT AND PROTEIN KINASE DOMAIN-CONTAINING PROTEIN"/>
    <property type="match status" value="1"/>
</dbReference>
<evidence type="ECO:0000313" key="4">
    <source>
        <dbReference type="EMBL" id="SAM02219.1"/>
    </source>
</evidence>
<sequence>MTYTTIPSPPSSPVCKAPNYNKRKRLSITLPPIQDAYSKRVKPATSSVLSSTQLDVQLLKDYLEQGGSLTSEKKGRCLLCCACQCQSLEALHLLVSHGLSCQHLCQDKVSPLHTASSVGFLEGLSFVLLQQYGSHTTKIDDKPLTTTININATTQQDNHTPLYRAVQANQTHAVAYLLEKGARLDIPDRTGRFPLHIAIMNRHLECVSLLMDYQHLSKNNPSHTNITLESKASISPHLSYDHQSAVEDAVMSGYAPILDRLLLSTTTTTTTTSATANSLLSKEQQADLMDLAVQWNRVECLERLIALGYDVNYVKEKHTNTSSLLYKAVQQRKMDIVRVLCRAGAISCQKGRNPCLIYAANHGFLEMIPLLLTPCTSNDCIQQAVTLAAPLNIRQQLLAIIIHTLKTSSTTPMTPVSPS</sequence>
<dbReference type="AlphaFoldDB" id="A0A163M842"/>
<dbReference type="PROSITE" id="PS50297">
    <property type="entry name" value="ANK_REP_REGION"/>
    <property type="match status" value="2"/>
</dbReference>
<accession>A0A163M842</accession>
<evidence type="ECO:0000313" key="5">
    <source>
        <dbReference type="Proteomes" id="UP000078561"/>
    </source>
</evidence>
<dbReference type="Gene3D" id="1.25.40.20">
    <property type="entry name" value="Ankyrin repeat-containing domain"/>
    <property type="match status" value="3"/>
</dbReference>
<protein>
    <submittedName>
        <fullName evidence="4">Uncharacterized protein</fullName>
    </submittedName>
</protein>
<dbReference type="InterPro" id="IPR036770">
    <property type="entry name" value="Ankyrin_rpt-contain_sf"/>
</dbReference>
<evidence type="ECO:0000256" key="1">
    <source>
        <dbReference type="ARBA" id="ARBA00022737"/>
    </source>
</evidence>
<dbReference type="STRING" id="4829.A0A163M842"/>
<organism evidence="4">
    <name type="scientific">Absidia glauca</name>
    <name type="common">Pin mould</name>
    <dbReference type="NCBI Taxonomy" id="4829"/>
    <lineage>
        <taxon>Eukaryota</taxon>
        <taxon>Fungi</taxon>
        <taxon>Fungi incertae sedis</taxon>
        <taxon>Mucoromycota</taxon>
        <taxon>Mucoromycotina</taxon>
        <taxon>Mucoromycetes</taxon>
        <taxon>Mucorales</taxon>
        <taxon>Cunninghamellaceae</taxon>
        <taxon>Absidia</taxon>
    </lineage>
</organism>
<name>A0A163M842_ABSGL</name>
<dbReference type="Pfam" id="PF12796">
    <property type="entry name" value="Ank_2"/>
    <property type="match status" value="2"/>
</dbReference>
<dbReference type="OrthoDB" id="341259at2759"/>
<dbReference type="EMBL" id="LT553750">
    <property type="protein sequence ID" value="SAM02219.1"/>
    <property type="molecule type" value="Genomic_DNA"/>
</dbReference>